<comment type="caution">
    <text evidence="2">The sequence shown here is derived from an EMBL/GenBank/DDBJ whole genome shotgun (WGS) entry which is preliminary data.</text>
</comment>
<gene>
    <name evidence="2" type="ORF">CEXT_489641</name>
</gene>
<sequence>MFPSVPKVGYERTISCLELLFHPRKKNFWSTLSPPYQVACGYRALLPPRNQWFRVLGYKQCFPSPSPSSWLAEGVGVDVRTLERVFCAPFPMRYSIRGHKFAGPGHAPKSDRGRRDTSISTPVG</sequence>
<evidence type="ECO:0000313" key="2">
    <source>
        <dbReference type="EMBL" id="GIZ01352.1"/>
    </source>
</evidence>
<evidence type="ECO:0000256" key="1">
    <source>
        <dbReference type="SAM" id="MobiDB-lite"/>
    </source>
</evidence>
<protein>
    <submittedName>
        <fullName evidence="2">Uncharacterized protein</fullName>
    </submittedName>
</protein>
<reference evidence="2 3" key="1">
    <citation type="submission" date="2021-06" db="EMBL/GenBank/DDBJ databases">
        <title>Caerostris extrusa draft genome.</title>
        <authorList>
            <person name="Kono N."/>
            <person name="Arakawa K."/>
        </authorList>
    </citation>
    <scope>NUCLEOTIDE SEQUENCE [LARGE SCALE GENOMIC DNA]</scope>
</reference>
<feature type="region of interest" description="Disordered" evidence="1">
    <location>
        <begin position="99"/>
        <end position="124"/>
    </location>
</feature>
<name>A0AAV4Y1W3_CAEEX</name>
<evidence type="ECO:0000313" key="3">
    <source>
        <dbReference type="Proteomes" id="UP001054945"/>
    </source>
</evidence>
<accession>A0AAV4Y1W3</accession>
<dbReference type="Proteomes" id="UP001054945">
    <property type="component" value="Unassembled WGS sequence"/>
</dbReference>
<keyword evidence="3" id="KW-1185">Reference proteome</keyword>
<dbReference type="EMBL" id="BPLR01018658">
    <property type="protein sequence ID" value="GIZ01352.1"/>
    <property type="molecule type" value="Genomic_DNA"/>
</dbReference>
<feature type="compositionally biased region" description="Basic and acidic residues" evidence="1">
    <location>
        <begin position="108"/>
        <end position="117"/>
    </location>
</feature>
<dbReference type="AlphaFoldDB" id="A0AAV4Y1W3"/>
<proteinExistence type="predicted"/>
<organism evidence="2 3">
    <name type="scientific">Caerostris extrusa</name>
    <name type="common">Bark spider</name>
    <name type="synonym">Caerostris bankana</name>
    <dbReference type="NCBI Taxonomy" id="172846"/>
    <lineage>
        <taxon>Eukaryota</taxon>
        <taxon>Metazoa</taxon>
        <taxon>Ecdysozoa</taxon>
        <taxon>Arthropoda</taxon>
        <taxon>Chelicerata</taxon>
        <taxon>Arachnida</taxon>
        <taxon>Araneae</taxon>
        <taxon>Araneomorphae</taxon>
        <taxon>Entelegynae</taxon>
        <taxon>Araneoidea</taxon>
        <taxon>Araneidae</taxon>
        <taxon>Caerostris</taxon>
    </lineage>
</organism>